<feature type="signal peptide" evidence="4">
    <location>
        <begin position="1"/>
        <end position="24"/>
    </location>
</feature>
<dbReference type="PANTHER" id="PTHR21666:SF289">
    <property type="entry name" value="L-ALA--D-GLU ENDOPEPTIDASE"/>
    <property type="match status" value="1"/>
</dbReference>
<dbReference type="SUPFAM" id="SSF51261">
    <property type="entry name" value="Duplicated hybrid motif"/>
    <property type="match status" value="1"/>
</dbReference>
<evidence type="ECO:0000256" key="1">
    <source>
        <dbReference type="ARBA" id="ARBA00022729"/>
    </source>
</evidence>
<dbReference type="InterPro" id="IPR016047">
    <property type="entry name" value="M23ase_b-sheet_dom"/>
</dbReference>
<dbReference type="EMBL" id="VIVK01000004">
    <property type="protein sequence ID" value="TWD72482.1"/>
    <property type="molecule type" value="Genomic_DNA"/>
</dbReference>
<proteinExistence type="predicted"/>
<evidence type="ECO:0000313" key="6">
    <source>
        <dbReference type="EMBL" id="TWD72482.1"/>
    </source>
</evidence>
<dbReference type="CDD" id="cd12797">
    <property type="entry name" value="M23_peptidase"/>
    <property type="match status" value="1"/>
</dbReference>
<evidence type="ECO:0000256" key="3">
    <source>
        <dbReference type="SAM" id="Phobius"/>
    </source>
</evidence>
<reference evidence="6 7" key="1">
    <citation type="submission" date="2019-06" db="EMBL/GenBank/DDBJ databases">
        <title>Sequencing the genomes of 1000 actinobacteria strains.</title>
        <authorList>
            <person name="Klenk H.-P."/>
        </authorList>
    </citation>
    <scope>NUCLEOTIDE SEQUENCE [LARGE SCALE GENOMIC DNA]</scope>
    <source>
        <strain evidence="6 7">DSM 24683</strain>
    </source>
</reference>
<dbReference type="Proteomes" id="UP000318380">
    <property type="component" value="Unassembled WGS sequence"/>
</dbReference>
<feature type="region of interest" description="Disordered" evidence="2">
    <location>
        <begin position="158"/>
        <end position="198"/>
    </location>
</feature>
<comment type="caution">
    <text evidence="6">The sequence shown here is derived from an EMBL/GenBank/DDBJ whole genome shotgun (WGS) entry which is preliminary data.</text>
</comment>
<feature type="compositionally biased region" description="Low complexity" evidence="2">
    <location>
        <begin position="177"/>
        <end position="198"/>
    </location>
</feature>
<dbReference type="Pfam" id="PF01551">
    <property type="entry name" value="Peptidase_M23"/>
    <property type="match status" value="1"/>
</dbReference>
<dbReference type="Gene3D" id="2.70.70.10">
    <property type="entry name" value="Glucose Permease (Domain IIA)"/>
    <property type="match status" value="1"/>
</dbReference>
<dbReference type="PANTHER" id="PTHR21666">
    <property type="entry name" value="PEPTIDASE-RELATED"/>
    <property type="match status" value="1"/>
</dbReference>
<feature type="domain" description="M23ase beta-sheet core" evidence="5">
    <location>
        <begin position="53"/>
        <end position="146"/>
    </location>
</feature>
<evidence type="ECO:0000256" key="2">
    <source>
        <dbReference type="SAM" id="MobiDB-lite"/>
    </source>
</evidence>
<protein>
    <submittedName>
        <fullName evidence="6">Peptidase M23-like protein</fullName>
    </submittedName>
</protein>
<keyword evidence="1 4" id="KW-0732">Signal</keyword>
<evidence type="ECO:0000313" key="7">
    <source>
        <dbReference type="Proteomes" id="UP000318380"/>
    </source>
</evidence>
<dbReference type="AlphaFoldDB" id="A0A561B0X0"/>
<gene>
    <name evidence="6" type="ORF">FB561_7474</name>
</gene>
<keyword evidence="7" id="KW-1185">Reference proteome</keyword>
<dbReference type="OrthoDB" id="5245088at2"/>
<sequence length="227" mass="22954">MKQTGFLALLGLVWLLFSPTPAAGAPTPAGWPLQPRPRIVHAFDLPAQPWLPGHRGVDLAGTPGQPVRAATAGRVTYAGPLAGRGVVVVSTGPLRTTYEPVIATVAVGTEVRLGQLLGHLSAAASHCAPAACLHWGLRRGEIYLDPLTLLPDSPVRLLPLTTTGPQRPSGPPPPHLTAPLPASSAGGPPAVMPAASGNPTAGGGPGAVVVGAAAILTIGTALMIRRH</sequence>
<feature type="transmembrane region" description="Helical" evidence="3">
    <location>
        <begin position="206"/>
        <end position="224"/>
    </location>
</feature>
<accession>A0A561B0X0</accession>
<keyword evidence="3" id="KW-0812">Transmembrane</keyword>
<keyword evidence="3" id="KW-0472">Membrane</keyword>
<organism evidence="6 7">
    <name type="scientific">Kribbella amoyensis</name>
    <dbReference type="NCBI Taxonomy" id="996641"/>
    <lineage>
        <taxon>Bacteria</taxon>
        <taxon>Bacillati</taxon>
        <taxon>Actinomycetota</taxon>
        <taxon>Actinomycetes</taxon>
        <taxon>Propionibacteriales</taxon>
        <taxon>Kribbellaceae</taxon>
        <taxon>Kribbella</taxon>
    </lineage>
</organism>
<dbReference type="GO" id="GO:0004222">
    <property type="term" value="F:metalloendopeptidase activity"/>
    <property type="evidence" value="ECO:0007669"/>
    <property type="project" value="TreeGrafter"/>
</dbReference>
<feature type="chain" id="PRO_5021768959" evidence="4">
    <location>
        <begin position="25"/>
        <end position="227"/>
    </location>
</feature>
<evidence type="ECO:0000259" key="5">
    <source>
        <dbReference type="Pfam" id="PF01551"/>
    </source>
</evidence>
<evidence type="ECO:0000256" key="4">
    <source>
        <dbReference type="SAM" id="SignalP"/>
    </source>
</evidence>
<dbReference type="InterPro" id="IPR050570">
    <property type="entry name" value="Cell_wall_metabolism_enzyme"/>
</dbReference>
<dbReference type="InterPro" id="IPR011055">
    <property type="entry name" value="Dup_hybrid_motif"/>
</dbReference>
<name>A0A561B0X0_9ACTN</name>
<keyword evidence="3" id="KW-1133">Transmembrane helix</keyword>
<dbReference type="RefSeq" id="WP_145814779.1">
    <property type="nucleotide sequence ID" value="NZ_VIVK01000004.1"/>
</dbReference>